<dbReference type="PANTHER" id="PTHR16476">
    <property type="entry name" value="FAMILY WITH SEQUENCE SIMILARITY 216 MEMBER A"/>
    <property type="match status" value="1"/>
</dbReference>
<reference evidence="3" key="2">
    <citation type="submission" date="2025-09" db="UniProtKB">
        <authorList>
            <consortium name="Ensembl"/>
        </authorList>
    </citation>
    <scope>IDENTIFICATION</scope>
</reference>
<keyword evidence="4" id="KW-1185">Reference proteome</keyword>
<reference evidence="3" key="1">
    <citation type="submission" date="2025-08" db="UniProtKB">
        <authorList>
            <consortium name="Ensembl"/>
        </authorList>
    </citation>
    <scope>IDENTIFICATION</scope>
</reference>
<evidence type="ECO:0000313" key="3">
    <source>
        <dbReference type="Ensembl" id="ENSNMLP00000043236.1"/>
    </source>
</evidence>
<evidence type="ECO:0000313" key="4">
    <source>
        <dbReference type="Proteomes" id="UP000694523"/>
    </source>
</evidence>
<name>A0A8C6WZL8_9GOBI</name>
<comment type="similarity">
    <text evidence="1">Belongs to the FAM216 family.</text>
</comment>
<sequence>GLCQKARKIGTHISVSAGNKPFYFPKDMTTAPFLQHPSLTAGQRRYLHSITNIYSTEQMRRQMKQHYLDVLHSCLQSGLRRRCGDLQLQQTQKFRKQSTEKETGARTKAQGRRQSSTHPNIRLPKIVNR</sequence>
<dbReference type="InterPro" id="IPR029373">
    <property type="entry name" value="FAM216"/>
</dbReference>
<dbReference type="AlphaFoldDB" id="A0A8C6WZL8"/>
<feature type="region of interest" description="Disordered" evidence="2">
    <location>
        <begin position="90"/>
        <end position="129"/>
    </location>
</feature>
<dbReference type="Proteomes" id="UP000694523">
    <property type="component" value="Unplaced"/>
</dbReference>
<dbReference type="PANTHER" id="PTHR16476:SF4">
    <property type="entry name" value="PROTEIN FAM216A"/>
    <property type="match status" value="1"/>
</dbReference>
<evidence type="ECO:0000256" key="1">
    <source>
        <dbReference type="ARBA" id="ARBA00008615"/>
    </source>
</evidence>
<protein>
    <submittedName>
        <fullName evidence="3">Uncharacterized protein</fullName>
    </submittedName>
</protein>
<dbReference type="Ensembl" id="ENSNMLT00000048007.1">
    <property type="protein sequence ID" value="ENSNMLP00000043236.1"/>
    <property type="gene ID" value="ENSNMLG00000026252.1"/>
</dbReference>
<evidence type="ECO:0000256" key="2">
    <source>
        <dbReference type="SAM" id="MobiDB-lite"/>
    </source>
</evidence>
<organism evidence="3 4">
    <name type="scientific">Neogobius melanostomus</name>
    <name type="common">round goby</name>
    <dbReference type="NCBI Taxonomy" id="47308"/>
    <lineage>
        <taxon>Eukaryota</taxon>
        <taxon>Metazoa</taxon>
        <taxon>Chordata</taxon>
        <taxon>Craniata</taxon>
        <taxon>Vertebrata</taxon>
        <taxon>Euteleostomi</taxon>
        <taxon>Actinopterygii</taxon>
        <taxon>Neopterygii</taxon>
        <taxon>Teleostei</taxon>
        <taxon>Neoteleostei</taxon>
        <taxon>Acanthomorphata</taxon>
        <taxon>Gobiaria</taxon>
        <taxon>Gobiiformes</taxon>
        <taxon>Gobioidei</taxon>
        <taxon>Gobiidae</taxon>
        <taxon>Benthophilinae</taxon>
        <taxon>Neogobiini</taxon>
        <taxon>Neogobius</taxon>
    </lineage>
</organism>
<proteinExistence type="inferred from homology"/>
<accession>A0A8C6WZL8</accession>
<dbReference type="Pfam" id="PF15107">
    <property type="entry name" value="FAM216B"/>
    <property type="match status" value="1"/>
</dbReference>